<dbReference type="RefSeq" id="WP_078307862.1">
    <property type="nucleotide sequence ID" value="NZ_MUYT01000009.1"/>
</dbReference>
<feature type="domain" description="BLUF" evidence="2">
    <location>
        <begin position="10"/>
        <end position="103"/>
    </location>
</feature>
<dbReference type="PROSITE" id="PS50925">
    <property type="entry name" value="BLUF"/>
    <property type="match status" value="1"/>
</dbReference>
<dbReference type="EMBL" id="MUYT01000009">
    <property type="protein sequence ID" value="OOS20215.1"/>
    <property type="molecule type" value="Genomic_DNA"/>
</dbReference>
<protein>
    <recommendedName>
        <fullName evidence="2">BLUF domain-containing protein</fullName>
    </recommendedName>
</protein>
<feature type="transmembrane region" description="Helical" evidence="1">
    <location>
        <begin position="182"/>
        <end position="201"/>
    </location>
</feature>
<comment type="caution">
    <text evidence="3">The sequence shown here is derived from an EMBL/GenBank/DDBJ whole genome shotgun (WGS) entry which is preliminary data.</text>
</comment>
<dbReference type="OrthoDB" id="557705at2"/>
<dbReference type="GO" id="GO:0071949">
    <property type="term" value="F:FAD binding"/>
    <property type="evidence" value="ECO:0007669"/>
    <property type="project" value="InterPro"/>
</dbReference>
<dbReference type="GO" id="GO:0009882">
    <property type="term" value="F:blue light photoreceptor activity"/>
    <property type="evidence" value="ECO:0007669"/>
    <property type="project" value="InterPro"/>
</dbReference>
<dbReference type="Proteomes" id="UP000191094">
    <property type="component" value="Unassembled WGS sequence"/>
</dbReference>
<accession>A0A1T0CCY6</accession>
<evidence type="ECO:0000256" key="1">
    <source>
        <dbReference type="SAM" id="Phobius"/>
    </source>
</evidence>
<dbReference type="InterPro" id="IPR036046">
    <property type="entry name" value="Acylphosphatase-like_dom_sf"/>
</dbReference>
<keyword evidence="1" id="KW-1133">Transmembrane helix</keyword>
<sequence>MLPNTATTPIYYLTYISTIKVAYLLKPHTFNDIHNKALEFNRKHNISGFLCYGSRCFFQYLEGDKHIVQSLFAKIKQDSRHHNIKLIGEGDIDARRCQSWCMNVITPKALAKHHQDAKSHYYPFTPYQWCDTKINNFTEFCISQYHIFQDNVFQDNGKANKPNPHHADLGQTVKVAIATHQVFILLQAMLVLLAIVAFGLIHMF</sequence>
<dbReference type="STRING" id="90241.B0682_07400"/>
<organism evidence="3 4">
    <name type="scientific">Lwoffella lincolnii</name>
    <dbReference type="NCBI Taxonomy" id="90241"/>
    <lineage>
        <taxon>Bacteria</taxon>
        <taxon>Pseudomonadati</taxon>
        <taxon>Pseudomonadota</taxon>
        <taxon>Gammaproteobacteria</taxon>
        <taxon>Moraxellales</taxon>
        <taxon>Moraxellaceae</taxon>
        <taxon>Lwoffella</taxon>
    </lineage>
</organism>
<reference evidence="3 4" key="1">
    <citation type="submission" date="2017-02" db="EMBL/GenBank/DDBJ databases">
        <title>Draft genome sequence of Moraxella lincolnii CCUG 9405T type strain.</title>
        <authorList>
            <person name="Salva-Serra F."/>
            <person name="Engstrom-Jakobsson H."/>
            <person name="Thorell K."/>
            <person name="Jaen-Luchoro D."/>
            <person name="Gonzales-Siles L."/>
            <person name="Karlsson R."/>
            <person name="Yazdan S."/>
            <person name="Boulund F."/>
            <person name="Johnning A."/>
            <person name="Engstrand L."/>
            <person name="Kristiansson E."/>
            <person name="Moore E."/>
        </authorList>
    </citation>
    <scope>NUCLEOTIDE SEQUENCE [LARGE SCALE GENOMIC DNA]</scope>
    <source>
        <strain evidence="3 4">CCUG 9405</strain>
    </source>
</reference>
<dbReference type="SUPFAM" id="SSF54975">
    <property type="entry name" value="Acylphosphatase/BLUF domain-like"/>
    <property type="match status" value="1"/>
</dbReference>
<evidence type="ECO:0000313" key="4">
    <source>
        <dbReference type="Proteomes" id="UP000191094"/>
    </source>
</evidence>
<keyword evidence="1" id="KW-0472">Membrane</keyword>
<name>A0A1T0CCY6_9GAMM</name>
<keyword evidence="4" id="KW-1185">Reference proteome</keyword>
<dbReference type="InterPro" id="IPR007024">
    <property type="entry name" value="BLUF_domain"/>
</dbReference>
<gene>
    <name evidence="3" type="ORF">B0682_07400</name>
</gene>
<proteinExistence type="predicted"/>
<dbReference type="SMART" id="SM01034">
    <property type="entry name" value="BLUF"/>
    <property type="match status" value="1"/>
</dbReference>
<evidence type="ECO:0000259" key="2">
    <source>
        <dbReference type="PROSITE" id="PS50925"/>
    </source>
</evidence>
<dbReference type="AlphaFoldDB" id="A0A1T0CCY6"/>
<dbReference type="Pfam" id="PF04940">
    <property type="entry name" value="BLUF"/>
    <property type="match status" value="1"/>
</dbReference>
<dbReference type="Gene3D" id="3.30.70.100">
    <property type="match status" value="1"/>
</dbReference>
<evidence type="ECO:0000313" key="3">
    <source>
        <dbReference type="EMBL" id="OOS20215.1"/>
    </source>
</evidence>
<keyword evidence="1" id="KW-0812">Transmembrane</keyword>